<evidence type="ECO:0000313" key="15">
    <source>
        <dbReference type="EMBL" id="THD24564.1"/>
    </source>
</evidence>
<dbReference type="CDD" id="cd00063">
    <property type="entry name" value="FN3"/>
    <property type="match status" value="3"/>
</dbReference>
<dbReference type="InterPro" id="IPR003961">
    <property type="entry name" value="FN3_dom"/>
</dbReference>
<keyword evidence="10" id="KW-0812">Transmembrane</keyword>
<evidence type="ECO:0000256" key="7">
    <source>
        <dbReference type="ARBA" id="ARBA00023136"/>
    </source>
</evidence>
<dbReference type="InterPro" id="IPR016130">
    <property type="entry name" value="Tyr_Pase_AS"/>
</dbReference>
<evidence type="ECO:0000256" key="6">
    <source>
        <dbReference type="ARBA" id="ARBA00022912"/>
    </source>
</evidence>
<dbReference type="InterPro" id="IPR029021">
    <property type="entry name" value="Prot-tyrosine_phosphatase-like"/>
</dbReference>
<dbReference type="GO" id="GO:0004725">
    <property type="term" value="F:protein tyrosine phosphatase activity"/>
    <property type="evidence" value="ECO:0007669"/>
    <property type="project" value="UniProtKB-EC"/>
</dbReference>
<dbReference type="Pfam" id="PF00102">
    <property type="entry name" value="Y_phosphatase"/>
    <property type="match status" value="2"/>
</dbReference>
<feature type="signal peptide" evidence="11">
    <location>
        <begin position="1"/>
        <end position="18"/>
    </location>
</feature>
<dbReference type="SMART" id="SM00404">
    <property type="entry name" value="PTPc_motif"/>
    <property type="match status" value="2"/>
</dbReference>
<dbReference type="FunFam" id="3.90.190.10:FF:000102">
    <property type="entry name" value="Receptor-type tyrosine-protein phosphatase"/>
    <property type="match status" value="1"/>
</dbReference>
<evidence type="ECO:0000256" key="9">
    <source>
        <dbReference type="SAM" id="MobiDB-lite"/>
    </source>
</evidence>
<comment type="catalytic activity">
    <reaction evidence="8">
        <text>O-phospho-L-tyrosyl-[protein] + H2O = L-tyrosyl-[protein] + phosphate</text>
        <dbReference type="Rhea" id="RHEA:10684"/>
        <dbReference type="Rhea" id="RHEA-COMP:10136"/>
        <dbReference type="Rhea" id="RHEA-COMP:20101"/>
        <dbReference type="ChEBI" id="CHEBI:15377"/>
        <dbReference type="ChEBI" id="CHEBI:43474"/>
        <dbReference type="ChEBI" id="CHEBI:46858"/>
        <dbReference type="ChEBI" id="CHEBI:61978"/>
        <dbReference type="EC" id="3.1.3.48"/>
    </reaction>
</comment>
<feature type="domain" description="Tyrosine specific protein phosphatases" evidence="13">
    <location>
        <begin position="1182"/>
        <end position="1256"/>
    </location>
</feature>
<dbReference type="PRINTS" id="PR00700">
    <property type="entry name" value="PRTYPHPHTASE"/>
</dbReference>
<dbReference type="InterPro" id="IPR000242">
    <property type="entry name" value="PTP_cat"/>
</dbReference>
<dbReference type="SUPFAM" id="SSF52799">
    <property type="entry name" value="(Phosphotyrosine protein) phosphatases II"/>
    <property type="match status" value="2"/>
</dbReference>
<keyword evidence="6" id="KW-0904">Protein phosphatase</keyword>
<accession>A0A4E0RE54</accession>
<dbReference type="EMBL" id="JXXN02001536">
    <property type="protein sequence ID" value="THD24564.1"/>
    <property type="molecule type" value="Genomic_DNA"/>
</dbReference>
<dbReference type="GO" id="GO:0016020">
    <property type="term" value="C:membrane"/>
    <property type="evidence" value="ECO:0007669"/>
    <property type="project" value="UniProtKB-SubCell"/>
</dbReference>
<comment type="caution">
    <text evidence="15">The sequence shown here is derived from an EMBL/GenBank/DDBJ whole genome shotgun (WGS) entry which is preliminary data.</text>
</comment>
<dbReference type="PANTHER" id="PTHR19134">
    <property type="entry name" value="RECEPTOR-TYPE TYROSINE-PROTEIN PHOSPHATASE"/>
    <property type="match status" value="1"/>
</dbReference>
<evidence type="ECO:0000256" key="8">
    <source>
        <dbReference type="ARBA" id="ARBA00051722"/>
    </source>
</evidence>
<dbReference type="InterPro" id="IPR050348">
    <property type="entry name" value="Protein-Tyr_Phosphatase"/>
</dbReference>
<evidence type="ECO:0000259" key="13">
    <source>
        <dbReference type="PROSITE" id="PS50056"/>
    </source>
</evidence>
<dbReference type="InterPro" id="IPR000387">
    <property type="entry name" value="Tyr_Pase_dom"/>
</dbReference>
<feature type="transmembrane region" description="Helical" evidence="10">
    <location>
        <begin position="813"/>
        <end position="834"/>
    </location>
</feature>
<protein>
    <recommendedName>
        <fullName evidence="2">protein-tyrosine-phosphatase</fullName>
        <ecNumber evidence="2">3.1.3.48</ecNumber>
    </recommendedName>
</protein>
<evidence type="ECO:0000256" key="4">
    <source>
        <dbReference type="ARBA" id="ARBA00022737"/>
    </source>
</evidence>
<dbReference type="Gene3D" id="2.60.40.10">
    <property type="entry name" value="Immunoglobulins"/>
    <property type="match status" value="3"/>
</dbReference>
<evidence type="ECO:0000256" key="5">
    <source>
        <dbReference type="ARBA" id="ARBA00022801"/>
    </source>
</evidence>
<gene>
    <name evidence="15" type="ORF">D915_004604</name>
</gene>
<evidence type="ECO:0000313" key="16">
    <source>
        <dbReference type="Proteomes" id="UP000230066"/>
    </source>
</evidence>
<dbReference type="Pfam" id="PF00041">
    <property type="entry name" value="fn3"/>
    <property type="match status" value="2"/>
</dbReference>
<feature type="domain" description="Fibronectin type-III" evidence="14">
    <location>
        <begin position="58"/>
        <end position="168"/>
    </location>
</feature>
<dbReference type="SMART" id="SM00194">
    <property type="entry name" value="PTPc"/>
    <property type="match status" value="2"/>
</dbReference>
<evidence type="ECO:0000256" key="2">
    <source>
        <dbReference type="ARBA" id="ARBA00013064"/>
    </source>
</evidence>
<dbReference type="SUPFAM" id="SSF49265">
    <property type="entry name" value="Fibronectin type III"/>
    <property type="match status" value="2"/>
</dbReference>
<dbReference type="Proteomes" id="UP000230066">
    <property type="component" value="Unassembled WGS sequence"/>
</dbReference>
<dbReference type="Gene3D" id="3.90.190.10">
    <property type="entry name" value="Protein tyrosine phosphatase superfamily"/>
    <property type="match status" value="2"/>
</dbReference>
<keyword evidence="16" id="KW-1185">Reference proteome</keyword>
<dbReference type="PANTHER" id="PTHR19134:SF531">
    <property type="entry name" value="TYROSINE-PROTEIN PHOSPHATASE LAR"/>
    <property type="match status" value="1"/>
</dbReference>
<sequence length="1594" mass="177713">MWKYIVIFGLIICQTLTALPPDTSVPFILNSNPCLVDPSICFEVPSAPRNLRLNQLRRALPPYGTDPSAEYAVLELAWDPPERSHGDLRGYQVSHRLIGPPELVYSQRDATDTGPQKPIRRNVTQTAYTSTLADGLKFGRVYQFEVAAYNGVDLGLPAQLNVSTPEEIPDNFPVQVRLNGLSATAIEVTWSPPLQQQWPGEILSYQVRYFQPNSPNTTEVITSTAEPRLRIQNLKERTFYTVMVRAITPNGPGPWSMSSTIRTTAELPEPPSQITGVRINQRQIKVTWSTMPAGPKPVLPGQSQPPAATTVPITGFRIYYSKNDNPQDLSTWQIVDVGPVTMATLDSLDPAAEYVIKIKSRGADRRYGRLSDPVVVGVHVPDDGLSGGPNGYSGLEDRAVNEKRAIRHLSCHWIPALDNARLGEASLKLNWQRPAQVDGLYQFQIQLLGSKSYTDESNQPHRVHFEPRTLEVSSAMLDSSLAPVSPGDFQLGSLGHPGVTESYPQYSLVIDELEANTVYDVHIRPVYNGPTMGHMNEANSPTGRTSCRTLMLPPSNVPRPVPVAVKPQTGQVVIRVFRVSESLGRIRRYYLILSKSNAIPVGDGSSTVQQTYWQSKLRDASHLWNPDAFIAAEYSQEVFVEPHLEILLSSPNYNRYRRHALDSSRVHLTGITNNWLHNQSEMQSDVPVSPAPDVLVYGRQLIKDQEYKAFVLACIYPNSEPTNTKYPKSYNSGLLDQTVSPKMDEDAPTANLCTASIWSLPFSPNKPVAYPDVDTTGGIGVAVTATEPSVRPQVDQAGGGTGTIGADMFTVSLIAVIVGLGIIAIVCIAVGCVMRRRRPKQLRNDMSITLVNSDNTLKTPLMNPKLSTFSETNGKVDGSPTRYQTPEPVPNVACVASSVPPTPTKVRTAVTASHLPEHVAMLKTNGGVEMAEEYESLETGVGLTWKHANLEVNRPKNRYANVVAYDHSRVLLSQIDDMVGSDYINANYIDGYQRPKAYIATQGPLPETFYDFWRMVWEQNSYVIVMMTRLEERARVKCDQYWPTRGVDTYTSPFHSKINSGAKFKVSLKDTAEFAYYTLRTFHLERHDDETSIDLVPSRMNSRTDLASIGRGGGSRGAAGGGVVSREIKQFQFTAWPDYGTPDHAQPLLLFIRRVTQVRAHILHQLQQERLVNGDSIGTARGTGVDLLRTNSPQPTSEIGPTIVHCSAGVGRTGAFIVIDSQLERLKHEKSVDIYGSVSRMRNQRNFMVQTEEQYTFLYDVFVEAATVNGTEVTAHGLYNHVVKLRQTAPANLIAANKSMGNGLQDPITGGKLPLTSVQSGLEMEFNRLDMNLYNKKQFTSAILPENRMKNRSNDILPYESSRVCLPLIRGLDGSDYINASFVDGYRKKRAYIATQTPLPNTVDDFWRLVWEHYSPIIVMLNEAVEHLPPGNVQHDVYWPMERSTRYQHLLVEPMVEYNMPHFILREFRLTDTRDGQSRTLRQFQLHGWSNDQVVPKSAEAMIDLIGQVHKTQAQFGQDGPITVHCNTGSGRTAVFISLSLLLERMRCEGMVDVFLTTRMLRTQRAHMIQTADQYAFCYAATLEYLASFDHYTS</sequence>
<feature type="domain" description="Tyrosine-protein phosphatase" evidence="12">
    <location>
        <begin position="930"/>
        <end position="1265"/>
    </location>
</feature>
<feature type="chain" id="PRO_5020025515" description="protein-tyrosine-phosphatase" evidence="11">
    <location>
        <begin position="19"/>
        <end position="1594"/>
    </location>
</feature>
<keyword evidence="10" id="KW-1133">Transmembrane helix</keyword>
<feature type="domain" description="Fibronectin type-III" evidence="14">
    <location>
        <begin position="270"/>
        <end position="383"/>
    </location>
</feature>
<dbReference type="PROSITE" id="PS50055">
    <property type="entry name" value="TYR_PHOSPHATASE_PTP"/>
    <property type="match status" value="2"/>
</dbReference>
<feature type="domain" description="Tyrosine-protein phosphatase" evidence="12">
    <location>
        <begin position="1322"/>
        <end position="1585"/>
    </location>
</feature>
<feature type="domain" description="Tyrosine specific protein phosphatases" evidence="13">
    <location>
        <begin position="1500"/>
        <end position="1576"/>
    </location>
</feature>
<evidence type="ECO:0000259" key="12">
    <source>
        <dbReference type="PROSITE" id="PS50055"/>
    </source>
</evidence>
<keyword evidence="15" id="KW-0675">Receptor</keyword>
<dbReference type="InterPro" id="IPR036116">
    <property type="entry name" value="FN3_sf"/>
</dbReference>
<comment type="subcellular location">
    <subcellularLocation>
        <location evidence="1">Membrane</location>
        <topology evidence="1">Single-pass membrane protein</topology>
    </subcellularLocation>
</comment>
<name>A0A4E0RE54_FASHE</name>
<dbReference type="PROSITE" id="PS00383">
    <property type="entry name" value="TYR_PHOSPHATASE_1"/>
    <property type="match status" value="2"/>
</dbReference>
<evidence type="ECO:0000259" key="14">
    <source>
        <dbReference type="PROSITE" id="PS50853"/>
    </source>
</evidence>
<dbReference type="FunFam" id="2.60.40.10:FF:000028">
    <property type="entry name" value="Neuronal cell adhesion molecule"/>
    <property type="match status" value="1"/>
</dbReference>
<keyword evidence="3 11" id="KW-0732">Signal</keyword>
<feature type="domain" description="Fibronectin type-III" evidence="14">
    <location>
        <begin position="172"/>
        <end position="267"/>
    </location>
</feature>
<evidence type="ECO:0000256" key="3">
    <source>
        <dbReference type="ARBA" id="ARBA00022729"/>
    </source>
</evidence>
<evidence type="ECO:0000256" key="10">
    <source>
        <dbReference type="SAM" id="Phobius"/>
    </source>
</evidence>
<keyword evidence="4" id="KW-0677">Repeat</keyword>
<dbReference type="InterPro" id="IPR013783">
    <property type="entry name" value="Ig-like_fold"/>
</dbReference>
<feature type="region of interest" description="Disordered" evidence="9">
    <location>
        <begin position="861"/>
        <end position="888"/>
    </location>
</feature>
<dbReference type="SMART" id="SM00060">
    <property type="entry name" value="FN3"/>
    <property type="match status" value="4"/>
</dbReference>
<keyword evidence="7 10" id="KW-0472">Membrane</keyword>
<evidence type="ECO:0000256" key="1">
    <source>
        <dbReference type="ARBA" id="ARBA00004167"/>
    </source>
</evidence>
<dbReference type="PROSITE" id="PS50056">
    <property type="entry name" value="TYR_PHOSPHATASE_2"/>
    <property type="match status" value="2"/>
</dbReference>
<evidence type="ECO:0000256" key="11">
    <source>
        <dbReference type="SAM" id="SignalP"/>
    </source>
</evidence>
<dbReference type="EC" id="3.1.3.48" evidence="2"/>
<dbReference type="PROSITE" id="PS50853">
    <property type="entry name" value="FN3"/>
    <property type="match status" value="3"/>
</dbReference>
<proteinExistence type="predicted"/>
<dbReference type="InterPro" id="IPR003595">
    <property type="entry name" value="Tyr_Pase_cat"/>
</dbReference>
<organism evidence="15 16">
    <name type="scientific">Fasciola hepatica</name>
    <name type="common">Liver fluke</name>
    <dbReference type="NCBI Taxonomy" id="6192"/>
    <lineage>
        <taxon>Eukaryota</taxon>
        <taxon>Metazoa</taxon>
        <taxon>Spiralia</taxon>
        <taxon>Lophotrochozoa</taxon>
        <taxon>Platyhelminthes</taxon>
        <taxon>Trematoda</taxon>
        <taxon>Digenea</taxon>
        <taxon>Plagiorchiida</taxon>
        <taxon>Echinostomata</taxon>
        <taxon>Echinostomatoidea</taxon>
        <taxon>Fasciolidae</taxon>
        <taxon>Fasciola</taxon>
    </lineage>
</organism>
<reference evidence="15" key="1">
    <citation type="submission" date="2019-03" db="EMBL/GenBank/DDBJ databases">
        <title>Improved annotation for the trematode Fasciola hepatica.</title>
        <authorList>
            <person name="Choi Y.-J."/>
            <person name="Martin J."/>
            <person name="Mitreva M."/>
        </authorList>
    </citation>
    <scope>NUCLEOTIDE SEQUENCE [LARGE SCALE GENOMIC DNA]</scope>
</reference>
<keyword evidence="5" id="KW-0378">Hydrolase</keyword>